<evidence type="ECO:0000313" key="3">
    <source>
        <dbReference type="EMBL" id="KAL0266083.1"/>
    </source>
</evidence>
<proteinExistence type="predicted"/>
<organism evidence="3">
    <name type="scientific">Menopon gallinae</name>
    <name type="common">poultry shaft louse</name>
    <dbReference type="NCBI Taxonomy" id="328185"/>
    <lineage>
        <taxon>Eukaryota</taxon>
        <taxon>Metazoa</taxon>
        <taxon>Ecdysozoa</taxon>
        <taxon>Arthropoda</taxon>
        <taxon>Hexapoda</taxon>
        <taxon>Insecta</taxon>
        <taxon>Pterygota</taxon>
        <taxon>Neoptera</taxon>
        <taxon>Paraneoptera</taxon>
        <taxon>Psocodea</taxon>
        <taxon>Troctomorpha</taxon>
        <taxon>Phthiraptera</taxon>
        <taxon>Amblycera</taxon>
        <taxon>Menoponidae</taxon>
        <taxon>Menopon</taxon>
    </lineage>
</organism>
<reference evidence="3" key="1">
    <citation type="journal article" date="2024" name="Gigascience">
        <title>Chromosome-level genome of the poultry shaft louse Menopon gallinae provides insight into the host-switching and adaptive evolution of parasitic lice.</title>
        <authorList>
            <person name="Xu Y."/>
            <person name="Ma L."/>
            <person name="Liu S."/>
            <person name="Liang Y."/>
            <person name="Liu Q."/>
            <person name="He Z."/>
            <person name="Tian L."/>
            <person name="Duan Y."/>
            <person name="Cai W."/>
            <person name="Li H."/>
            <person name="Song F."/>
        </authorList>
    </citation>
    <scope>NUCLEOTIDE SEQUENCE</scope>
    <source>
        <strain evidence="3">Cailab_2023a</strain>
    </source>
</reference>
<evidence type="ECO:0000256" key="2">
    <source>
        <dbReference type="SAM" id="MobiDB-lite"/>
    </source>
</evidence>
<comment type="caution">
    <text evidence="3">The sequence shown here is derived from an EMBL/GenBank/DDBJ whole genome shotgun (WGS) entry which is preliminary data.</text>
</comment>
<name>A0AAW2H8R6_9NEOP</name>
<sequence>MLEKWRRLAREAEDEFLARAREAAALHACRDGVERPAARARRRRQIVWKKHAQRERLAPPADDTRAMPVDERENTRNVDTCAEKPDTVRAVSGAAGSTHAADDENLRLNTAFLQLKSQLADGMGDEALFREKNLYRAAVINSLRRSPFRARGFDPGLYRPQTVVPAIDSDDEVGMDVGFRTPLWAKDPRINERVRAQPHEELAQYFRSEAPINAPMERKESQEPRKRVSWGTTDIKYFYAAAERQAEGAGLDCSDTVDILDCSRPCGAVEHAAVDDAAAIQRELEQDFDKNLFDMNMAAILGECVDGVPSVPADTLGLQATCGDVENVTNQAAAQAHVLQKGAEHAAADDAIDTADVRRMVGEARECVRLDEELARHGVRFYYQAAVGNRRRDTVSKSATQPAPDMVLYYRNFLRVQIAYFSEFTSFLEQRMAEEDESTRVQEQFIDLGMFREQGISGRLKALKQMCRAKAKIRWYEIRKARELGLCSAVTGNKNRMAEDFNALETRNTAVLERTAEVQALCSAQDARLQDLRARLGSAVPGTPPETAERIIREQRMVVASCRSELADLLGAERAARAELDALSAQRAALEAEVQQLEAAIAGRCVGEAELDAARSAYADAVSAFDVEVLALRQGLFKVRAGEYVCSFGVDGDPACVRDLAVEVRNVPGKFVYSMFPRERDPRGVPLAEAVADMLRTYTRARALVQDLRLVEARHRVMVSERAGVLCVDVALADAACSGAALAFRVEGAACVVAEFRGQEMRGLPEYGFVSHCVDAVCSGRSLDGE</sequence>
<feature type="region of interest" description="Disordered" evidence="2">
    <location>
        <begin position="50"/>
        <end position="77"/>
    </location>
</feature>
<feature type="compositionally biased region" description="Basic and acidic residues" evidence="2">
    <location>
        <begin position="54"/>
        <end position="77"/>
    </location>
</feature>
<gene>
    <name evidence="3" type="ORF">PYX00_011799</name>
</gene>
<keyword evidence="1" id="KW-0175">Coiled coil</keyword>
<dbReference type="EMBL" id="JARGDH010000006">
    <property type="protein sequence ID" value="KAL0266083.1"/>
    <property type="molecule type" value="Genomic_DNA"/>
</dbReference>
<feature type="coiled-coil region" evidence="1">
    <location>
        <begin position="573"/>
        <end position="600"/>
    </location>
</feature>
<evidence type="ECO:0000256" key="1">
    <source>
        <dbReference type="SAM" id="Coils"/>
    </source>
</evidence>
<accession>A0AAW2H8R6</accession>
<protein>
    <submittedName>
        <fullName evidence="3">Uncharacterized protein</fullName>
    </submittedName>
</protein>
<dbReference type="AlphaFoldDB" id="A0AAW2H8R6"/>
<dbReference type="Gene3D" id="1.10.287.1490">
    <property type="match status" value="1"/>
</dbReference>